<dbReference type="PANTHER" id="PTHR34061:SF17">
    <property type="entry name" value="EXPRESSED PROTEIN"/>
    <property type="match status" value="1"/>
</dbReference>
<dbReference type="EMBL" id="JACGWN010000013">
    <property type="protein sequence ID" value="KAL0412248.1"/>
    <property type="molecule type" value="Genomic_DNA"/>
</dbReference>
<evidence type="ECO:0000313" key="2">
    <source>
        <dbReference type="EMBL" id="KAL0412248.1"/>
    </source>
</evidence>
<evidence type="ECO:0000256" key="1">
    <source>
        <dbReference type="SAM" id="MobiDB-lite"/>
    </source>
</evidence>
<dbReference type="PANTHER" id="PTHR34061">
    <property type="entry name" value="PROTEIN, PUTATIVE-RELATED"/>
    <property type="match status" value="1"/>
</dbReference>
<gene>
    <name evidence="2" type="ORF">Slati_3814500</name>
</gene>
<protein>
    <submittedName>
        <fullName evidence="2">Uncharacterized protein</fullName>
    </submittedName>
</protein>
<proteinExistence type="predicted"/>
<sequence length="70" mass="7442">MSATDQHGLIKCDKLACWLGSSFATAFFASLERCSCINLSTDDDDDDAAADEANLILPHPPQISTSPTPT</sequence>
<dbReference type="AlphaFoldDB" id="A0AAW2U6R4"/>
<comment type="caution">
    <text evidence="2">The sequence shown here is derived from an EMBL/GenBank/DDBJ whole genome shotgun (WGS) entry which is preliminary data.</text>
</comment>
<accession>A0AAW2U6R4</accession>
<name>A0AAW2U6R4_9LAMI</name>
<feature type="region of interest" description="Disordered" evidence="1">
    <location>
        <begin position="48"/>
        <end position="70"/>
    </location>
</feature>
<reference evidence="2" key="1">
    <citation type="submission" date="2020-06" db="EMBL/GenBank/DDBJ databases">
        <authorList>
            <person name="Li T."/>
            <person name="Hu X."/>
            <person name="Zhang T."/>
            <person name="Song X."/>
            <person name="Zhang H."/>
            <person name="Dai N."/>
            <person name="Sheng W."/>
            <person name="Hou X."/>
            <person name="Wei L."/>
        </authorList>
    </citation>
    <scope>NUCLEOTIDE SEQUENCE</scope>
    <source>
        <strain evidence="2">KEN1</strain>
        <tissue evidence="2">Leaf</tissue>
    </source>
</reference>
<organism evidence="2">
    <name type="scientific">Sesamum latifolium</name>
    <dbReference type="NCBI Taxonomy" id="2727402"/>
    <lineage>
        <taxon>Eukaryota</taxon>
        <taxon>Viridiplantae</taxon>
        <taxon>Streptophyta</taxon>
        <taxon>Embryophyta</taxon>
        <taxon>Tracheophyta</taxon>
        <taxon>Spermatophyta</taxon>
        <taxon>Magnoliopsida</taxon>
        <taxon>eudicotyledons</taxon>
        <taxon>Gunneridae</taxon>
        <taxon>Pentapetalae</taxon>
        <taxon>asterids</taxon>
        <taxon>lamiids</taxon>
        <taxon>Lamiales</taxon>
        <taxon>Pedaliaceae</taxon>
        <taxon>Sesamum</taxon>
    </lineage>
</organism>
<reference evidence="2" key="2">
    <citation type="journal article" date="2024" name="Plant">
        <title>Genomic evolution and insights into agronomic trait innovations of Sesamum species.</title>
        <authorList>
            <person name="Miao H."/>
            <person name="Wang L."/>
            <person name="Qu L."/>
            <person name="Liu H."/>
            <person name="Sun Y."/>
            <person name="Le M."/>
            <person name="Wang Q."/>
            <person name="Wei S."/>
            <person name="Zheng Y."/>
            <person name="Lin W."/>
            <person name="Duan Y."/>
            <person name="Cao H."/>
            <person name="Xiong S."/>
            <person name="Wang X."/>
            <person name="Wei L."/>
            <person name="Li C."/>
            <person name="Ma Q."/>
            <person name="Ju M."/>
            <person name="Zhao R."/>
            <person name="Li G."/>
            <person name="Mu C."/>
            <person name="Tian Q."/>
            <person name="Mei H."/>
            <person name="Zhang T."/>
            <person name="Gao T."/>
            <person name="Zhang H."/>
        </authorList>
    </citation>
    <scope>NUCLEOTIDE SEQUENCE</scope>
    <source>
        <strain evidence="2">KEN1</strain>
    </source>
</reference>